<evidence type="ECO:0000259" key="5">
    <source>
        <dbReference type="PROSITE" id="PS50931"/>
    </source>
</evidence>
<dbReference type="Gene3D" id="1.10.10.10">
    <property type="entry name" value="Winged helix-like DNA-binding domain superfamily/Winged helix DNA-binding domain"/>
    <property type="match status" value="1"/>
</dbReference>
<evidence type="ECO:0000313" key="6">
    <source>
        <dbReference type="EMBL" id="MDQ2310958.1"/>
    </source>
</evidence>
<dbReference type="CDD" id="cd08462">
    <property type="entry name" value="PBP2_NodD"/>
    <property type="match status" value="1"/>
</dbReference>
<evidence type="ECO:0000256" key="2">
    <source>
        <dbReference type="ARBA" id="ARBA00023015"/>
    </source>
</evidence>
<comment type="caution">
    <text evidence="6">The sequence shown here is derived from an EMBL/GenBank/DDBJ whole genome shotgun (WGS) entry which is preliminary data.</text>
</comment>
<keyword evidence="4" id="KW-0804">Transcription</keyword>
<dbReference type="RefSeq" id="WP_045288492.1">
    <property type="nucleotide sequence ID" value="NZ_CBCSIS010000013.1"/>
</dbReference>
<dbReference type="InterPro" id="IPR036390">
    <property type="entry name" value="WH_DNA-bd_sf"/>
</dbReference>
<dbReference type="SUPFAM" id="SSF46785">
    <property type="entry name" value="Winged helix' DNA-binding domain"/>
    <property type="match status" value="1"/>
</dbReference>
<dbReference type="Proteomes" id="UP001236270">
    <property type="component" value="Unassembled WGS sequence"/>
</dbReference>
<dbReference type="SUPFAM" id="SSF53850">
    <property type="entry name" value="Periplasmic binding protein-like II"/>
    <property type="match status" value="1"/>
</dbReference>
<dbReference type="Pfam" id="PF03466">
    <property type="entry name" value="LysR_substrate"/>
    <property type="match status" value="1"/>
</dbReference>
<dbReference type="PANTHER" id="PTHR30118">
    <property type="entry name" value="HTH-TYPE TRANSCRIPTIONAL REGULATOR LEUO-RELATED"/>
    <property type="match status" value="1"/>
</dbReference>
<sequence>MRYQHLDLNLLVALDVLLDEHNITRAAGRLHMTQSATSGVLNRLRNYFEDDLLTQVGRKMMPTPLARELKEPVREVLLKIQTSIARRPVDEPATSKRHFRIMASDYVINVVLKDALQIVHQQAPNMTFEFLSPDRQSTGMLNRGELDMIVAPEPFMAEGHPADLLFEEQFVCMAWEQNARIGDTLTLDDWQRLGHVAVVFGRERQPGLEERLVAESGLCRRLEVVAYSYHSLPQLLIGTDRIATLHRRLAEQYRAMLPLKIYPMPVALPAMREFIGWHRSLDNDAIFSWLKEKIVASAG</sequence>
<reference evidence="6" key="1">
    <citation type="submission" date="2023-08" db="EMBL/GenBank/DDBJ databases">
        <title>WGS of pathogenic bacterial species, Los Angeles County Public Health Laboratories.</title>
        <authorList>
            <person name="Garrigues J.M."/>
            <person name="Green N.M."/>
        </authorList>
    </citation>
    <scope>NUCLEOTIDE SEQUENCE</scope>
    <source>
        <strain evidence="6">LACPHL-BACT-2023-00068</strain>
    </source>
</reference>
<dbReference type="EMBL" id="JAVDNV010000013">
    <property type="protein sequence ID" value="MDQ2310958.1"/>
    <property type="molecule type" value="Genomic_DNA"/>
</dbReference>
<accession>A0AAW8HR29</accession>
<organism evidence="6 7">
    <name type="scientific">Pluralibacter gergoviae</name>
    <name type="common">Enterobacter gergoviae</name>
    <dbReference type="NCBI Taxonomy" id="61647"/>
    <lineage>
        <taxon>Bacteria</taxon>
        <taxon>Pseudomonadati</taxon>
        <taxon>Pseudomonadota</taxon>
        <taxon>Gammaproteobacteria</taxon>
        <taxon>Enterobacterales</taxon>
        <taxon>Enterobacteriaceae</taxon>
        <taxon>Pluralibacter</taxon>
    </lineage>
</organism>
<protein>
    <submittedName>
        <fullName evidence="6">LysR family transcriptional regulator</fullName>
    </submittedName>
</protein>
<evidence type="ECO:0000256" key="4">
    <source>
        <dbReference type="ARBA" id="ARBA00023163"/>
    </source>
</evidence>
<dbReference type="InterPro" id="IPR050389">
    <property type="entry name" value="LysR-type_TF"/>
</dbReference>
<proteinExistence type="inferred from homology"/>
<dbReference type="InterPro" id="IPR037416">
    <property type="entry name" value="NodD_PBP2"/>
</dbReference>
<dbReference type="GO" id="GO:0003677">
    <property type="term" value="F:DNA binding"/>
    <property type="evidence" value="ECO:0007669"/>
    <property type="project" value="UniProtKB-KW"/>
</dbReference>
<name>A0AAW8HR29_PLUGE</name>
<dbReference type="PROSITE" id="PS50931">
    <property type="entry name" value="HTH_LYSR"/>
    <property type="match status" value="1"/>
</dbReference>
<dbReference type="Pfam" id="PF00126">
    <property type="entry name" value="HTH_1"/>
    <property type="match status" value="1"/>
</dbReference>
<evidence type="ECO:0000256" key="3">
    <source>
        <dbReference type="ARBA" id="ARBA00023125"/>
    </source>
</evidence>
<gene>
    <name evidence="6" type="ORF">RBJ30_17895</name>
</gene>
<comment type="similarity">
    <text evidence="1">Belongs to the LysR transcriptional regulatory family.</text>
</comment>
<feature type="domain" description="HTH lysR-type" evidence="5">
    <location>
        <begin position="6"/>
        <end position="63"/>
    </location>
</feature>
<dbReference type="Gene3D" id="3.40.190.10">
    <property type="entry name" value="Periplasmic binding protein-like II"/>
    <property type="match status" value="2"/>
</dbReference>
<dbReference type="AlphaFoldDB" id="A0AAW8HR29"/>
<keyword evidence="3" id="KW-0238">DNA-binding</keyword>
<dbReference type="InterPro" id="IPR000847">
    <property type="entry name" value="LysR_HTH_N"/>
</dbReference>
<dbReference type="GO" id="GO:0003700">
    <property type="term" value="F:DNA-binding transcription factor activity"/>
    <property type="evidence" value="ECO:0007669"/>
    <property type="project" value="InterPro"/>
</dbReference>
<dbReference type="PANTHER" id="PTHR30118:SF6">
    <property type="entry name" value="HTH-TYPE TRANSCRIPTIONAL REGULATOR LEUO"/>
    <property type="match status" value="1"/>
</dbReference>
<dbReference type="InterPro" id="IPR036388">
    <property type="entry name" value="WH-like_DNA-bd_sf"/>
</dbReference>
<dbReference type="InterPro" id="IPR005119">
    <property type="entry name" value="LysR_subst-bd"/>
</dbReference>
<keyword evidence="2" id="KW-0805">Transcription regulation</keyword>
<evidence type="ECO:0000313" key="7">
    <source>
        <dbReference type="Proteomes" id="UP001236270"/>
    </source>
</evidence>
<dbReference type="GeneID" id="61385066"/>
<evidence type="ECO:0000256" key="1">
    <source>
        <dbReference type="ARBA" id="ARBA00009437"/>
    </source>
</evidence>